<sequence length="133" mass="15212">MPQSLFGARDGLLRYEWAADGIFEDRASTFAIRQEQPVPNFQVIECGHELEIQMHLGYDKSRFSASGFSAHVRGNITEWQSTWRYGTEPFDLEDRNTLYGTCKYGHTSSNITEVPDVRAIIDCRLAYLLVCVQ</sequence>
<name>A0ACC3TC35_9ASCO</name>
<evidence type="ECO:0000313" key="1">
    <source>
        <dbReference type="EMBL" id="KAK9318725.1"/>
    </source>
</evidence>
<comment type="caution">
    <text evidence="1">The sequence shown here is derived from an EMBL/GenBank/DDBJ whole genome shotgun (WGS) entry which is preliminary data.</text>
</comment>
<dbReference type="Proteomes" id="UP001489719">
    <property type="component" value="Unassembled WGS sequence"/>
</dbReference>
<protein>
    <submittedName>
        <fullName evidence="1">Uncharacterized protein</fullName>
    </submittedName>
</protein>
<evidence type="ECO:0000313" key="2">
    <source>
        <dbReference type="Proteomes" id="UP001489719"/>
    </source>
</evidence>
<proteinExistence type="predicted"/>
<accession>A0ACC3TC35</accession>
<keyword evidence="2" id="KW-1185">Reference proteome</keyword>
<organism evidence="1 2">
    <name type="scientific">Lipomyces orientalis</name>
    <dbReference type="NCBI Taxonomy" id="1233043"/>
    <lineage>
        <taxon>Eukaryota</taxon>
        <taxon>Fungi</taxon>
        <taxon>Dikarya</taxon>
        <taxon>Ascomycota</taxon>
        <taxon>Saccharomycotina</taxon>
        <taxon>Lipomycetes</taxon>
        <taxon>Lipomycetales</taxon>
        <taxon>Lipomycetaceae</taxon>
        <taxon>Lipomyces</taxon>
    </lineage>
</organism>
<gene>
    <name evidence="1" type="ORF">V1517DRAFT_360390</name>
</gene>
<dbReference type="EMBL" id="MU970351">
    <property type="protein sequence ID" value="KAK9318725.1"/>
    <property type="molecule type" value="Genomic_DNA"/>
</dbReference>
<reference evidence="2" key="1">
    <citation type="journal article" date="2024" name="Front. Bioeng. Biotechnol.">
        <title>Genome-scale model development and genomic sequencing of the oleaginous clade Lipomyces.</title>
        <authorList>
            <person name="Czajka J.J."/>
            <person name="Han Y."/>
            <person name="Kim J."/>
            <person name="Mondo S.J."/>
            <person name="Hofstad B.A."/>
            <person name="Robles A."/>
            <person name="Haridas S."/>
            <person name="Riley R."/>
            <person name="LaButti K."/>
            <person name="Pangilinan J."/>
            <person name="Andreopoulos W."/>
            <person name="Lipzen A."/>
            <person name="Yan J."/>
            <person name="Wang M."/>
            <person name="Ng V."/>
            <person name="Grigoriev I.V."/>
            <person name="Spatafora J.W."/>
            <person name="Magnuson J.K."/>
            <person name="Baker S.E."/>
            <person name="Pomraning K.R."/>
        </authorList>
    </citation>
    <scope>NUCLEOTIDE SEQUENCE [LARGE SCALE GENOMIC DNA]</scope>
    <source>
        <strain evidence="2">CBS 10300</strain>
    </source>
</reference>